<dbReference type="InterPro" id="IPR002560">
    <property type="entry name" value="Transposase_DDE"/>
</dbReference>
<evidence type="ECO:0000259" key="2">
    <source>
        <dbReference type="Pfam" id="PF01610"/>
    </source>
</evidence>
<proteinExistence type="predicted"/>
<feature type="transmembrane region" description="Helical" evidence="1">
    <location>
        <begin position="241"/>
        <end position="261"/>
    </location>
</feature>
<comment type="caution">
    <text evidence="3">The sequence shown here is derived from an EMBL/GenBank/DDBJ whole genome shotgun (WGS) entry which is preliminary data.</text>
</comment>
<dbReference type="PANTHER" id="PTHR33498:SF1">
    <property type="entry name" value="TRANSPOSASE FOR INSERTION SEQUENCE ELEMENT IS1557"/>
    <property type="match status" value="1"/>
</dbReference>
<keyword evidence="4" id="KW-1185">Reference proteome</keyword>
<keyword evidence="1" id="KW-0472">Membrane</keyword>
<feature type="non-terminal residue" evidence="3">
    <location>
        <position position="1"/>
    </location>
</feature>
<accession>A0ABW7K404</accession>
<dbReference type="EMBL" id="JBIMSN010000029">
    <property type="protein sequence ID" value="MFH5228542.1"/>
    <property type="molecule type" value="Genomic_DNA"/>
</dbReference>
<keyword evidence="1" id="KW-1133">Transmembrane helix</keyword>
<keyword evidence="1" id="KW-0812">Transmembrane</keyword>
<reference evidence="3 4" key="1">
    <citation type="submission" date="2024-10" db="EMBL/GenBank/DDBJ databases">
        <authorList>
            <person name="Riesco R."/>
        </authorList>
    </citation>
    <scope>NUCLEOTIDE SEQUENCE [LARGE SCALE GENOMIC DNA]</scope>
    <source>
        <strain evidence="3 4">NCIMB 15450</strain>
    </source>
</reference>
<gene>
    <name evidence="3" type="ORF">ACHIRB_08130</name>
</gene>
<evidence type="ECO:0000313" key="3">
    <source>
        <dbReference type="EMBL" id="MFH5228542.1"/>
    </source>
</evidence>
<organism evidence="3 4">
    <name type="scientific">Antrihabitans spumae</name>
    <dbReference type="NCBI Taxonomy" id="3373370"/>
    <lineage>
        <taxon>Bacteria</taxon>
        <taxon>Bacillati</taxon>
        <taxon>Actinomycetota</taxon>
        <taxon>Actinomycetes</taxon>
        <taxon>Mycobacteriales</taxon>
        <taxon>Nocardiaceae</taxon>
        <taxon>Antrihabitans</taxon>
    </lineage>
</organism>
<dbReference type="InterPro" id="IPR047951">
    <property type="entry name" value="Transpos_ISL3"/>
</dbReference>
<dbReference type="NCBIfam" id="NF033550">
    <property type="entry name" value="transpos_ISL3"/>
    <property type="match status" value="1"/>
</dbReference>
<sequence length="271" mass="30080">AYKKGHKYLTVVVDHDTGRLVWAAEGRDKATLHKFFDELGRERTSKLTHISADGASWIAAVLVARCPEAVRCADPFHVVAWANQALDTVRRAAWNRLRNRAASVGPPSAAGKFKSRSAPSKTPAATVKKTRWALVKKPQDLTDNQKAALAWIEVNDRQLHRAYRLKEALRLVFALPHEQAVVALDAWISWARRCRIPAFVALQKTIVKHRPQILASIEHHMSNGRVESVNTKIKLITRRGFGFHSADAVVALAMLSLGGVLPQLPGRKTHG</sequence>
<dbReference type="Proteomes" id="UP001609219">
    <property type="component" value="Unassembled WGS sequence"/>
</dbReference>
<evidence type="ECO:0000313" key="4">
    <source>
        <dbReference type="Proteomes" id="UP001609219"/>
    </source>
</evidence>
<name>A0ABW7K404_9NOCA</name>
<feature type="domain" description="Transposase IS204/IS1001/IS1096/IS1165 DDE" evidence="2">
    <location>
        <begin position="1"/>
        <end position="248"/>
    </location>
</feature>
<dbReference type="PANTHER" id="PTHR33498">
    <property type="entry name" value="TRANSPOSASE FOR INSERTION SEQUENCE ELEMENT IS1557"/>
    <property type="match status" value="1"/>
</dbReference>
<dbReference type="RefSeq" id="WP_395127660.1">
    <property type="nucleotide sequence ID" value="NZ_JBIMSN010000029.1"/>
</dbReference>
<protein>
    <submittedName>
        <fullName evidence="3">ISL3 family transposase</fullName>
    </submittedName>
</protein>
<dbReference type="Pfam" id="PF01610">
    <property type="entry name" value="DDE_Tnp_ISL3"/>
    <property type="match status" value="1"/>
</dbReference>
<evidence type="ECO:0000256" key="1">
    <source>
        <dbReference type="SAM" id="Phobius"/>
    </source>
</evidence>